<dbReference type="EMBL" id="BDFD01000006">
    <property type="protein sequence ID" value="GAV19935.1"/>
    <property type="molecule type" value="Genomic_DNA"/>
</dbReference>
<dbReference type="Proteomes" id="UP000231632">
    <property type="component" value="Unassembled WGS sequence"/>
</dbReference>
<dbReference type="PROSITE" id="PS50931">
    <property type="entry name" value="HTH_LYSR"/>
    <property type="match status" value="1"/>
</dbReference>
<evidence type="ECO:0000313" key="6">
    <source>
        <dbReference type="EMBL" id="GAV19935.1"/>
    </source>
</evidence>
<dbReference type="FunFam" id="3.40.190.10:FF:000017">
    <property type="entry name" value="Glycine cleavage system transcriptional activator"/>
    <property type="match status" value="1"/>
</dbReference>
<dbReference type="AlphaFoldDB" id="A0A1L8CM21"/>
<gene>
    <name evidence="6" type="ORF">MMIC_P0896</name>
</gene>
<dbReference type="SUPFAM" id="SSF46785">
    <property type="entry name" value="Winged helix' DNA-binding domain"/>
    <property type="match status" value="1"/>
</dbReference>
<evidence type="ECO:0000256" key="4">
    <source>
        <dbReference type="ARBA" id="ARBA00023163"/>
    </source>
</evidence>
<dbReference type="NCBIfam" id="NF008352">
    <property type="entry name" value="PRK11139.1"/>
    <property type="match status" value="1"/>
</dbReference>
<keyword evidence="2" id="KW-0805">Transcription regulation</keyword>
<evidence type="ECO:0000256" key="3">
    <source>
        <dbReference type="ARBA" id="ARBA00023125"/>
    </source>
</evidence>
<dbReference type="OrthoDB" id="5291872at2"/>
<feature type="domain" description="HTH lysR-type" evidence="5">
    <location>
        <begin position="7"/>
        <end position="64"/>
    </location>
</feature>
<dbReference type="RefSeq" id="WP_072659270.1">
    <property type="nucleotide sequence ID" value="NZ_BDFD01000006.1"/>
</dbReference>
<evidence type="ECO:0000259" key="5">
    <source>
        <dbReference type="PROSITE" id="PS50931"/>
    </source>
</evidence>
<dbReference type="Pfam" id="PF03466">
    <property type="entry name" value="LysR_substrate"/>
    <property type="match status" value="1"/>
</dbReference>
<sequence>MSEVKLPSLNALRAFAVVGAHLNLKTAAEALFVTPSALSHQIRGLEQHLDMQLFHRNQHGLKLTIAGEKLLPDVQEAFKLLSDSINSLQAKAEQHVLTVSMLSTFAMRWFIPRLARFQQLHPDIEVRISTSIEPVDFKREDVDCAIRSGHGNWPELHVDKLFSEQLTPVCSPEIQLLNTEALRSQTLLHARLRPDDWHIWLHSAGADGLRAAHEQTYETRNFAIQAAIDGLGIAIVDPALVKDELLSGRLIQPFAQSLPSENAYHLVSPPEREPSVSLQAFRIWLLNEARK</sequence>
<dbReference type="Gene3D" id="1.10.10.10">
    <property type="entry name" value="Winged helix-like DNA-binding domain superfamily/Winged helix DNA-binding domain"/>
    <property type="match status" value="1"/>
</dbReference>
<dbReference type="InterPro" id="IPR005119">
    <property type="entry name" value="LysR_subst-bd"/>
</dbReference>
<dbReference type="Gene3D" id="3.40.190.10">
    <property type="entry name" value="Periplasmic binding protein-like II"/>
    <property type="match status" value="2"/>
</dbReference>
<dbReference type="InterPro" id="IPR058163">
    <property type="entry name" value="LysR-type_TF_proteobact-type"/>
</dbReference>
<keyword evidence="7" id="KW-1185">Reference proteome</keyword>
<dbReference type="PANTHER" id="PTHR30537">
    <property type="entry name" value="HTH-TYPE TRANSCRIPTIONAL REGULATOR"/>
    <property type="match status" value="1"/>
</dbReference>
<evidence type="ECO:0000256" key="2">
    <source>
        <dbReference type="ARBA" id="ARBA00023015"/>
    </source>
</evidence>
<evidence type="ECO:0000313" key="7">
    <source>
        <dbReference type="Proteomes" id="UP000231632"/>
    </source>
</evidence>
<comment type="similarity">
    <text evidence="1">Belongs to the LysR transcriptional regulatory family.</text>
</comment>
<dbReference type="InterPro" id="IPR000847">
    <property type="entry name" value="LysR_HTH_N"/>
</dbReference>
<dbReference type="PANTHER" id="PTHR30537:SF26">
    <property type="entry name" value="GLYCINE CLEAVAGE SYSTEM TRANSCRIPTIONAL ACTIVATOR"/>
    <property type="match status" value="1"/>
</dbReference>
<dbReference type="GO" id="GO:0043565">
    <property type="term" value="F:sequence-specific DNA binding"/>
    <property type="evidence" value="ECO:0007669"/>
    <property type="project" value="TreeGrafter"/>
</dbReference>
<dbReference type="SUPFAM" id="SSF53850">
    <property type="entry name" value="Periplasmic binding protein-like II"/>
    <property type="match status" value="1"/>
</dbReference>
<comment type="caution">
    <text evidence="6">The sequence shown here is derived from an EMBL/GenBank/DDBJ whole genome shotgun (WGS) entry which is preliminary data.</text>
</comment>
<dbReference type="STRING" id="1921010.MMIC_P0896"/>
<keyword evidence="3" id="KW-0238">DNA-binding</keyword>
<keyword evidence="4" id="KW-0804">Transcription</keyword>
<accession>A0A1L8CM21</accession>
<dbReference type="CDD" id="cd08432">
    <property type="entry name" value="PBP2_GcdR_TrpI_HvrB_AmpR_like"/>
    <property type="match status" value="1"/>
</dbReference>
<protein>
    <submittedName>
        <fullName evidence="6">LysR family transcriptional regulator, glycine cleavage system transcriptional activator</fullName>
    </submittedName>
</protein>
<evidence type="ECO:0000256" key="1">
    <source>
        <dbReference type="ARBA" id="ARBA00009437"/>
    </source>
</evidence>
<reference evidence="6 7" key="1">
    <citation type="journal article" date="2017" name="Arch. Microbiol.">
        <title>Mariprofundus micogutta sp. nov., a novel iron-oxidizing zetaproteobacterium isolated from a deep-sea hydrothermal field at the Bayonnaise knoll of the Izu-Ogasawara arc, and a description of Mariprofundales ord. nov. and Zetaproteobacteria classis nov.</title>
        <authorList>
            <person name="Makita H."/>
            <person name="Tanaka E."/>
            <person name="Mitsunobu S."/>
            <person name="Miyazaki M."/>
            <person name="Nunoura T."/>
            <person name="Uematsu K."/>
            <person name="Takaki Y."/>
            <person name="Nishi S."/>
            <person name="Shimamura S."/>
            <person name="Takai K."/>
        </authorList>
    </citation>
    <scope>NUCLEOTIDE SEQUENCE [LARGE SCALE GENOMIC DNA]</scope>
    <source>
        <strain evidence="6 7">ET2</strain>
    </source>
</reference>
<dbReference type="GO" id="GO:0006351">
    <property type="term" value="P:DNA-templated transcription"/>
    <property type="evidence" value="ECO:0007669"/>
    <property type="project" value="TreeGrafter"/>
</dbReference>
<organism evidence="6 7">
    <name type="scientific">Mariprofundus micogutta</name>
    <dbReference type="NCBI Taxonomy" id="1921010"/>
    <lineage>
        <taxon>Bacteria</taxon>
        <taxon>Pseudomonadati</taxon>
        <taxon>Pseudomonadota</taxon>
        <taxon>Candidatius Mariprofundia</taxon>
        <taxon>Mariprofundales</taxon>
        <taxon>Mariprofundaceae</taxon>
        <taxon>Mariprofundus</taxon>
    </lineage>
</organism>
<dbReference type="Pfam" id="PF00126">
    <property type="entry name" value="HTH_1"/>
    <property type="match status" value="1"/>
</dbReference>
<dbReference type="InterPro" id="IPR036388">
    <property type="entry name" value="WH-like_DNA-bd_sf"/>
</dbReference>
<name>A0A1L8CM21_9PROT</name>
<dbReference type="InterPro" id="IPR036390">
    <property type="entry name" value="WH_DNA-bd_sf"/>
</dbReference>
<proteinExistence type="inferred from homology"/>
<dbReference type="GO" id="GO:0003700">
    <property type="term" value="F:DNA-binding transcription factor activity"/>
    <property type="evidence" value="ECO:0007669"/>
    <property type="project" value="InterPro"/>
</dbReference>